<keyword evidence="3" id="KW-1185">Reference proteome</keyword>
<name>A0A918KGY4_9GAMM</name>
<dbReference type="Pfam" id="PF13116">
    <property type="entry name" value="YhdP"/>
    <property type="match status" value="1"/>
</dbReference>
<dbReference type="NCBIfam" id="TIGR02099">
    <property type="entry name" value="YhdP family protein"/>
    <property type="match status" value="1"/>
</dbReference>
<feature type="domain" description="YhdP central" evidence="1">
    <location>
        <begin position="6"/>
        <end position="1263"/>
    </location>
</feature>
<dbReference type="PANTHER" id="PTHR38690:SF1">
    <property type="entry name" value="PROTEASE"/>
    <property type="match status" value="1"/>
</dbReference>
<dbReference type="RefSeq" id="WP_189610830.1">
    <property type="nucleotide sequence ID" value="NZ_BMXR01000008.1"/>
</dbReference>
<dbReference type="Proteomes" id="UP000626148">
    <property type="component" value="Unassembled WGS sequence"/>
</dbReference>
<sequence>MAASSFFKTLGTVLLKVAAFWVLLVAAYLALGRQFFPYIERYTDQVEAILSQQLGTDVSIGELTGEWRQFNPILIAERVRIGDTLAVRRVLVEPSLLQSLVNLSPVFKRFELTGFIARLEQQPDGWRMTGLTGASPGDRLSIDRLSALLRQQREVMFEEVRLQIEPRYLPGMTVVMDQGRMTGYGEDNWLRANARLLYNDLEVPLELQLESTLQAGDYDVELYARHGQLDFAPWLATRWPGMSELHMAGEYWAHLENNSWQNLTVRLFGDRTRLAGTESDLVLSDIETELYAERTTNGFDLWVNHLGHRLQVGGRAARDSAPVKARLSKRGTQWQAQWDRLPVAPLSGWLALNDGSRFWSNAFPTGQLRQGKLTVNTEDWQSLRLTAEVTEATLRPYAGIPGIDRIQGDLRVEGPVARLNYDQPNVTVALPDLYRGDFRFNRLNGHLNARWWPGLGVQLEGRNQGRVAPDAGQENPVSVSNHWQVDLPPPSVVADGEREVNLRLAIEAPEADRDWAVRLTPDEQIGPIAKPWIRDNLLAADLSDLQFVYAGGFREGRPVQAEIGLTGRFDQARVQFDEAWPVIEQGSGRVGLNLASLTVSAETGRMGGIELEQGTLRLPFQDNRVNMTLDATGDSGEALALFQDGPLAELGQGVVDDWRTEGRARARLDLSVPFDGGVPEVRLTGRLDGTRLVMPEYDLDIRGIEGDINYNDRQGLFAEQLIGQVFGTPHRLALRTEENELGMAVELDVEGDTPLDGWGRWLGDPWLAAQAYRVPAEARIRIEPDGTDINIRSTLLNLPLDAPEPLGKAANEAEELALRIRFDQRDWMRLDVDYNRDLDAYFEFDANQTLQRGSVALGRPLKVHDDSGVFFDAHLDRADVEAWWNAIDSVIGHYTTENSGEVDASQTDWVREINLSGGQWTYLGLDWNEPTVQVQRNSDAWLANVEAREGRGRILIPHKDEPLFADIAFLSLTTPDGTEPDETELEDEVDPLRQARPSDVPAMSIQVAQLSIDDRDFGNWRAEVVQGEGEVRAENLVGDMTGARLGGTLVWRYEDAAHRSRFDGDVTTGNINTLLRSWGYAPVLVSENGQFELDLDWAGSPAFFDFARLRGRIGLQLNNGAILELDEYEGVKLIGLLNFTRVLRRLALDFSDLIRDGITYDTIEGELLFDRGFARVGEKLVIDGPATKFRFSGDADLIRDQLDVDMVMTVPLSSTFPLVALLAGVSPQAAAAIYVTERVFNNELERLSSARMHVTGSLDEPEIRFYRVFDNSSGQQAPSVGDRLKNVVPGSNNP</sequence>
<evidence type="ECO:0000313" key="2">
    <source>
        <dbReference type="EMBL" id="GGX63151.1"/>
    </source>
</evidence>
<evidence type="ECO:0000313" key="3">
    <source>
        <dbReference type="Proteomes" id="UP000626148"/>
    </source>
</evidence>
<dbReference type="InterPro" id="IPR011836">
    <property type="entry name" value="YhdP"/>
</dbReference>
<evidence type="ECO:0000259" key="1">
    <source>
        <dbReference type="Pfam" id="PF13116"/>
    </source>
</evidence>
<organism evidence="2 3">
    <name type="scientific">Saccharospirillum salsuginis</name>
    <dbReference type="NCBI Taxonomy" id="418750"/>
    <lineage>
        <taxon>Bacteria</taxon>
        <taxon>Pseudomonadati</taxon>
        <taxon>Pseudomonadota</taxon>
        <taxon>Gammaproteobacteria</taxon>
        <taxon>Oceanospirillales</taxon>
        <taxon>Saccharospirillaceae</taxon>
        <taxon>Saccharospirillum</taxon>
    </lineage>
</organism>
<dbReference type="PANTHER" id="PTHR38690">
    <property type="entry name" value="PROTEASE-RELATED"/>
    <property type="match status" value="1"/>
</dbReference>
<comment type="caution">
    <text evidence="2">The sequence shown here is derived from an EMBL/GenBank/DDBJ whole genome shotgun (WGS) entry which is preliminary data.</text>
</comment>
<protein>
    <submittedName>
        <fullName evidence="2">TIGR02099 family protein</fullName>
    </submittedName>
</protein>
<reference evidence="2" key="2">
    <citation type="submission" date="2020-09" db="EMBL/GenBank/DDBJ databases">
        <authorList>
            <person name="Sun Q."/>
            <person name="Kim S."/>
        </authorList>
    </citation>
    <scope>NUCLEOTIDE SEQUENCE</scope>
    <source>
        <strain evidence="2">KCTC 22169</strain>
    </source>
</reference>
<gene>
    <name evidence="2" type="ORF">GCM10007392_33810</name>
</gene>
<dbReference type="InterPro" id="IPR025263">
    <property type="entry name" value="YhdP_central"/>
</dbReference>
<accession>A0A918KGY4</accession>
<proteinExistence type="predicted"/>
<reference evidence="2" key="1">
    <citation type="journal article" date="2014" name="Int. J. Syst. Evol. Microbiol.">
        <title>Complete genome sequence of Corynebacterium casei LMG S-19264T (=DSM 44701T), isolated from a smear-ripened cheese.</title>
        <authorList>
            <consortium name="US DOE Joint Genome Institute (JGI-PGF)"/>
            <person name="Walter F."/>
            <person name="Albersmeier A."/>
            <person name="Kalinowski J."/>
            <person name="Ruckert C."/>
        </authorList>
    </citation>
    <scope>NUCLEOTIDE SEQUENCE</scope>
    <source>
        <strain evidence="2">KCTC 22169</strain>
    </source>
</reference>
<dbReference type="EMBL" id="BMXR01000008">
    <property type="protein sequence ID" value="GGX63151.1"/>
    <property type="molecule type" value="Genomic_DNA"/>
</dbReference>